<sequence>MLSVHPWTPRFSVLHDLLNEK</sequence>
<organism evidence="1">
    <name type="scientific">Anguilla anguilla</name>
    <name type="common">European freshwater eel</name>
    <name type="synonym">Muraena anguilla</name>
    <dbReference type="NCBI Taxonomy" id="7936"/>
    <lineage>
        <taxon>Eukaryota</taxon>
        <taxon>Metazoa</taxon>
        <taxon>Chordata</taxon>
        <taxon>Craniata</taxon>
        <taxon>Vertebrata</taxon>
        <taxon>Euteleostomi</taxon>
        <taxon>Actinopterygii</taxon>
        <taxon>Neopterygii</taxon>
        <taxon>Teleostei</taxon>
        <taxon>Anguilliformes</taxon>
        <taxon>Anguillidae</taxon>
        <taxon>Anguilla</taxon>
    </lineage>
</organism>
<dbReference type="EMBL" id="GBXM01085191">
    <property type="protein sequence ID" value="JAH23386.1"/>
    <property type="molecule type" value="Transcribed_RNA"/>
</dbReference>
<reference evidence="1" key="1">
    <citation type="submission" date="2014-11" db="EMBL/GenBank/DDBJ databases">
        <authorList>
            <person name="Amaro Gonzalez C."/>
        </authorList>
    </citation>
    <scope>NUCLEOTIDE SEQUENCE</scope>
</reference>
<evidence type="ECO:0000313" key="1">
    <source>
        <dbReference type="EMBL" id="JAH36273.1"/>
    </source>
</evidence>
<reference evidence="1" key="2">
    <citation type="journal article" date="2015" name="Fish Shellfish Immunol.">
        <title>Early steps in the European eel (Anguilla anguilla)-Vibrio vulnificus interaction in the gills: Role of the RtxA13 toxin.</title>
        <authorList>
            <person name="Callol A."/>
            <person name="Pajuelo D."/>
            <person name="Ebbesson L."/>
            <person name="Teles M."/>
            <person name="MacKenzie S."/>
            <person name="Amaro C."/>
        </authorList>
    </citation>
    <scope>NUCLEOTIDE SEQUENCE</scope>
</reference>
<accession>A0A0E9S6Y4</accession>
<dbReference type="EMBL" id="GBXM01072304">
    <property type="protein sequence ID" value="JAH36273.1"/>
    <property type="molecule type" value="Transcribed_RNA"/>
</dbReference>
<protein>
    <submittedName>
        <fullName evidence="1">Uncharacterized protein</fullName>
    </submittedName>
</protein>
<dbReference type="AlphaFoldDB" id="A0A0E9S6Y4"/>
<proteinExistence type="predicted"/>
<name>A0A0E9S6Y4_ANGAN</name>